<dbReference type="InterPro" id="IPR013087">
    <property type="entry name" value="Znf_C2H2_type"/>
</dbReference>
<dbReference type="InterPro" id="IPR053266">
    <property type="entry name" value="Zinc_finger_protein_7"/>
</dbReference>
<name>A0AA38YHJ1_VITRO</name>
<evidence type="ECO:0000256" key="2">
    <source>
        <dbReference type="SAM" id="MobiDB-lite"/>
    </source>
</evidence>
<dbReference type="PROSITE" id="PS00028">
    <property type="entry name" value="ZINC_FINGER_C2H2_1"/>
    <property type="match status" value="1"/>
</dbReference>
<evidence type="ECO:0000313" key="5">
    <source>
        <dbReference type="Proteomes" id="UP001168098"/>
    </source>
</evidence>
<feature type="domain" description="C2H2-type" evidence="3">
    <location>
        <begin position="68"/>
        <end position="95"/>
    </location>
</feature>
<reference evidence="4 5" key="1">
    <citation type="journal article" date="2023" name="BMC Biotechnol.">
        <title>Vitis rotundifolia cv Carlos genome sequencing.</title>
        <authorList>
            <person name="Huff M."/>
            <person name="Hulse-Kemp A."/>
            <person name="Scheffler B."/>
            <person name="Youngblood R."/>
            <person name="Simpson S."/>
            <person name="Babiker E."/>
            <person name="Staton M."/>
        </authorList>
    </citation>
    <scope>NUCLEOTIDE SEQUENCE [LARGE SCALE GENOMIC DNA]</scope>
    <source>
        <tissue evidence="4">Leaf</tissue>
    </source>
</reference>
<keyword evidence="1" id="KW-0479">Metal-binding</keyword>
<evidence type="ECO:0000313" key="4">
    <source>
        <dbReference type="EMBL" id="KAJ9670564.1"/>
    </source>
</evidence>
<protein>
    <recommendedName>
        <fullName evidence="3">C2H2-type domain-containing protein</fullName>
    </recommendedName>
</protein>
<accession>A0AA38YHJ1</accession>
<dbReference type="Proteomes" id="UP001168098">
    <property type="component" value="Unassembled WGS sequence"/>
</dbReference>
<feature type="compositionally biased region" description="Basic and acidic residues" evidence="2">
    <location>
        <begin position="20"/>
        <end position="33"/>
    </location>
</feature>
<keyword evidence="1" id="KW-0862">Zinc</keyword>
<evidence type="ECO:0000256" key="1">
    <source>
        <dbReference type="PROSITE-ProRule" id="PRU00042"/>
    </source>
</evidence>
<comment type="caution">
    <text evidence="4">The sequence shown here is derived from an EMBL/GenBank/DDBJ whole genome shotgun (WGS) entry which is preliminary data.</text>
</comment>
<gene>
    <name evidence="4" type="ORF">PVL29_026849</name>
</gene>
<dbReference type="PANTHER" id="PTHR47593:SF9">
    <property type="entry name" value="C2H2-TYPE DOMAIN-CONTAINING PROTEIN"/>
    <property type="match status" value="1"/>
</dbReference>
<feature type="region of interest" description="Disordered" evidence="2">
    <location>
        <begin position="1"/>
        <end position="39"/>
    </location>
</feature>
<dbReference type="PROSITE" id="PS50157">
    <property type="entry name" value="ZINC_FINGER_C2H2_2"/>
    <property type="match status" value="1"/>
</dbReference>
<keyword evidence="1" id="KW-0863">Zinc-finger</keyword>
<dbReference type="GO" id="GO:0008270">
    <property type="term" value="F:zinc ion binding"/>
    <property type="evidence" value="ECO:0007669"/>
    <property type="project" value="UniProtKB-KW"/>
</dbReference>
<dbReference type="PANTHER" id="PTHR47593">
    <property type="entry name" value="ZINC FINGER PROTEIN 4-LIKE"/>
    <property type="match status" value="1"/>
</dbReference>
<dbReference type="SUPFAM" id="SSF57667">
    <property type="entry name" value="beta-beta-alpha zinc fingers"/>
    <property type="match status" value="1"/>
</dbReference>
<sequence>MTISQREEEANEVSSNNQDAESKTRSDDEKTSGDDNLGEWLSLSLSRNEAFTTGDGDPQSKPAGNKIFSCNFCMRKFFSSQALGGHQNAHKRERGAAKRYQSHRTMMATMGFPLNSLTIRSLGAQPHSLAHKPGREGTEVAARFNDPNTGFRMAWTPFVMEEAMDSIWPGSFHVDKLPSQASDQHKLDLNLSL</sequence>
<dbReference type="EMBL" id="JARBHA010000020">
    <property type="protein sequence ID" value="KAJ9670564.1"/>
    <property type="molecule type" value="Genomic_DNA"/>
</dbReference>
<keyword evidence="5" id="KW-1185">Reference proteome</keyword>
<evidence type="ECO:0000259" key="3">
    <source>
        <dbReference type="PROSITE" id="PS50157"/>
    </source>
</evidence>
<organism evidence="4 5">
    <name type="scientific">Vitis rotundifolia</name>
    <name type="common">Muscadine grape</name>
    <dbReference type="NCBI Taxonomy" id="103349"/>
    <lineage>
        <taxon>Eukaryota</taxon>
        <taxon>Viridiplantae</taxon>
        <taxon>Streptophyta</taxon>
        <taxon>Embryophyta</taxon>
        <taxon>Tracheophyta</taxon>
        <taxon>Spermatophyta</taxon>
        <taxon>Magnoliopsida</taxon>
        <taxon>eudicotyledons</taxon>
        <taxon>Gunneridae</taxon>
        <taxon>Pentapetalae</taxon>
        <taxon>rosids</taxon>
        <taxon>Vitales</taxon>
        <taxon>Vitaceae</taxon>
        <taxon>Viteae</taxon>
        <taxon>Vitis</taxon>
    </lineage>
</organism>
<dbReference type="Gene3D" id="3.30.160.60">
    <property type="entry name" value="Classic Zinc Finger"/>
    <property type="match status" value="1"/>
</dbReference>
<dbReference type="InterPro" id="IPR036236">
    <property type="entry name" value="Znf_C2H2_sf"/>
</dbReference>
<dbReference type="AlphaFoldDB" id="A0AA38YHJ1"/>
<proteinExistence type="predicted"/>